<dbReference type="Proteomes" id="UP000024836">
    <property type="component" value="Unassembled WGS sequence"/>
</dbReference>
<keyword evidence="1" id="KW-0812">Transmembrane</keyword>
<feature type="transmembrane region" description="Helical" evidence="1">
    <location>
        <begin position="147"/>
        <end position="166"/>
    </location>
</feature>
<dbReference type="STRING" id="1461693.ATO10_04907"/>
<gene>
    <name evidence="2" type="ORF">ATO10_04907</name>
</gene>
<protein>
    <submittedName>
        <fullName evidence="2">Signal peptide protein</fullName>
    </submittedName>
</protein>
<evidence type="ECO:0000256" key="1">
    <source>
        <dbReference type="SAM" id="Phobius"/>
    </source>
</evidence>
<proteinExistence type="predicted"/>
<evidence type="ECO:0000313" key="2">
    <source>
        <dbReference type="EMBL" id="KCV82921.1"/>
    </source>
</evidence>
<dbReference type="eggNOG" id="ENOG5032TIJ">
    <property type="taxonomic scope" value="Bacteria"/>
</dbReference>
<name>A0A058ZPZ4_9RHOB</name>
<accession>A0A058ZPZ4</accession>
<keyword evidence="1" id="KW-1133">Transmembrane helix</keyword>
<comment type="caution">
    <text evidence="2">The sequence shown here is derived from an EMBL/GenBank/DDBJ whole genome shotgun (WGS) entry which is preliminary data.</text>
</comment>
<keyword evidence="3" id="KW-1185">Reference proteome</keyword>
<organism evidence="2 3">
    <name type="scientific">Actibacterium atlanticum</name>
    <dbReference type="NCBI Taxonomy" id="1461693"/>
    <lineage>
        <taxon>Bacteria</taxon>
        <taxon>Pseudomonadati</taxon>
        <taxon>Pseudomonadota</taxon>
        <taxon>Alphaproteobacteria</taxon>
        <taxon>Rhodobacterales</taxon>
        <taxon>Roseobacteraceae</taxon>
        <taxon>Actibacterium</taxon>
    </lineage>
</organism>
<dbReference type="RefSeq" id="WP_051597955.1">
    <property type="nucleotide sequence ID" value="NZ_AQQY01000002.1"/>
</dbReference>
<keyword evidence="1" id="KW-0472">Membrane</keyword>
<sequence length="177" mass="19153">MTRLLLLPFLLLGACLLAGLYGAVHNQISYSVGPDYFHAFKFRQFGIPADQHGRLGAAIVGWRASWWMGLIIGAPIALLSIAIPGAARAAKTFAMAAILVVGLTLGLGLASLLFTVPPDLYHLMYVPTGLSDPAPFVRAGFMHNTSYLAGLIGLAFGVVFMAWRIWRVRRETRAEPS</sequence>
<feature type="transmembrane region" description="Helical" evidence="1">
    <location>
        <begin position="93"/>
        <end position="114"/>
    </location>
</feature>
<dbReference type="EMBL" id="AQQY01000002">
    <property type="protein sequence ID" value="KCV82921.1"/>
    <property type="molecule type" value="Genomic_DNA"/>
</dbReference>
<evidence type="ECO:0000313" key="3">
    <source>
        <dbReference type="Proteomes" id="UP000024836"/>
    </source>
</evidence>
<feature type="transmembrane region" description="Helical" evidence="1">
    <location>
        <begin position="64"/>
        <end position="86"/>
    </location>
</feature>
<dbReference type="OrthoDB" id="678065at2"/>
<dbReference type="PROSITE" id="PS51257">
    <property type="entry name" value="PROKAR_LIPOPROTEIN"/>
    <property type="match status" value="1"/>
</dbReference>
<dbReference type="AlphaFoldDB" id="A0A058ZPZ4"/>
<reference evidence="2 3" key="1">
    <citation type="submission" date="2013-04" db="EMBL/GenBank/DDBJ databases">
        <title>Shimia sp. 22II-S11-Z10 Genome Sequencing.</title>
        <authorList>
            <person name="Lai Q."/>
            <person name="Li G."/>
            <person name="Shao Z."/>
        </authorList>
    </citation>
    <scope>NUCLEOTIDE SEQUENCE [LARGE SCALE GENOMIC DNA]</scope>
    <source>
        <strain evidence="3">22II-S11-Z10</strain>
    </source>
</reference>